<accession>A0ABX5FBA4</accession>
<comment type="similarity">
    <text evidence="1">Belongs to the metallo-dependent hydrolases superfamily. NagA family.</text>
</comment>
<reference evidence="3 4" key="1">
    <citation type="submission" date="2018-02" db="EMBL/GenBank/DDBJ databases">
        <authorList>
            <person name="Moore K."/>
            <person name="Momper L."/>
        </authorList>
    </citation>
    <scope>NUCLEOTIDE SEQUENCE [LARGE SCALE GENOMIC DNA]</scope>
    <source>
        <strain evidence="3 4">CCALA 015</strain>
    </source>
</reference>
<dbReference type="Proteomes" id="UP000238218">
    <property type="component" value="Unassembled WGS sequence"/>
</dbReference>
<evidence type="ECO:0000313" key="4">
    <source>
        <dbReference type="Proteomes" id="UP000238218"/>
    </source>
</evidence>
<gene>
    <name evidence="3" type="ORF">C7B81_00325</name>
</gene>
<dbReference type="SUPFAM" id="SSF51556">
    <property type="entry name" value="Metallo-dependent hydrolases"/>
    <property type="match status" value="1"/>
</dbReference>
<keyword evidence="4" id="KW-1185">Reference proteome</keyword>
<dbReference type="PANTHER" id="PTHR11113:SF14">
    <property type="entry name" value="N-ACETYLGLUCOSAMINE-6-PHOSPHATE DEACETYLASE"/>
    <property type="match status" value="1"/>
</dbReference>
<dbReference type="RefSeq" id="WP_106219333.1">
    <property type="nucleotide sequence ID" value="NZ_PVWP01000001.1"/>
</dbReference>
<evidence type="ECO:0000256" key="1">
    <source>
        <dbReference type="ARBA" id="ARBA00010716"/>
    </source>
</evidence>
<dbReference type="PANTHER" id="PTHR11113">
    <property type="entry name" value="N-ACETYLGLUCOSAMINE-6-PHOSPHATE DEACETYLASE"/>
    <property type="match status" value="1"/>
</dbReference>
<organism evidence="3 4">
    <name type="scientific">Aphanothece cf. minutissima CCALA 015</name>
    <dbReference type="NCBI Taxonomy" id="2107695"/>
    <lineage>
        <taxon>Bacteria</taxon>
        <taxon>Bacillati</taxon>
        <taxon>Cyanobacteriota</taxon>
        <taxon>Cyanophyceae</taxon>
        <taxon>Oscillatoriophycideae</taxon>
        <taxon>Chroococcales</taxon>
        <taxon>Aphanothecaceae</taxon>
        <taxon>Aphanothece</taxon>
    </lineage>
</organism>
<comment type="caution">
    <text evidence="3">The sequence shown here is derived from an EMBL/GenBank/DDBJ whole genome shotgun (WGS) entry which is preliminary data.</text>
</comment>
<evidence type="ECO:0000256" key="2">
    <source>
        <dbReference type="ARBA" id="ARBA00022801"/>
    </source>
</evidence>
<reference evidence="3 4" key="2">
    <citation type="submission" date="2018-03" db="EMBL/GenBank/DDBJ databases">
        <title>The ancient ancestry and fast evolution of plastids.</title>
        <authorList>
            <person name="Moore K.R."/>
            <person name="Magnabosco C."/>
            <person name="Momper L."/>
            <person name="Gold D.A."/>
            <person name="Bosak T."/>
            <person name="Fournier G.P."/>
        </authorList>
    </citation>
    <scope>NUCLEOTIDE SEQUENCE [LARGE SCALE GENOMIC DNA]</scope>
    <source>
        <strain evidence="3 4">CCALA 015</strain>
    </source>
</reference>
<proteinExistence type="inferred from homology"/>
<sequence>MRWLTNLRLAGDDPARAEAGWRWRVGVDDGGRIARVRPTPPGSRAAGEDWDGDWLSPGGVDLQINGGLGLAFPELGFGDLPRLEALLELLWSDGVDAICPTLVTCAPEALRRALAVLAEARRRHRPGRCRLLGAHLEGPFLAPERRGAHPAQHLQAPSRAALEGLIAGFTGGPEADVALVTLAPELDGADAVIAALRAAGVVVSLGHSGADAAQARRAFTQGVGMLTHSFNAMAGLHHRAPGPVGEALRQGEVALGLIADGVHVDPAMAVLLQRLAPRQVVIVSDALAPYGLADGRHRWDERVLLVEDGSCRLEDGTLAGVTLPLLEGVRRLAGWGGLVAASIAAATLAPRRLLGERQPLELLLVGRPLADTLRWSTAADGRLDWRRPAAVAGGSAAMAGGSEAVPQAPTP</sequence>
<dbReference type="Gene3D" id="3.20.20.140">
    <property type="entry name" value="Metal-dependent hydrolases"/>
    <property type="match status" value="1"/>
</dbReference>
<protein>
    <submittedName>
        <fullName evidence="3">N-acetylglucosamine-6-phosphate deacetylase</fullName>
    </submittedName>
</protein>
<name>A0ABX5FBA4_9CHRO</name>
<evidence type="ECO:0000313" key="3">
    <source>
        <dbReference type="EMBL" id="PSB39135.1"/>
    </source>
</evidence>
<keyword evidence="2" id="KW-0378">Hydrolase</keyword>
<dbReference type="InterPro" id="IPR032466">
    <property type="entry name" value="Metal_Hydrolase"/>
</dbReference>
<dbReference type="EMBL" id="PVWP01000001">
    <property type="protein sequence ID" value="PSB39135.1"/>
    <property type="molecule type" value="Genomic_DNA"/>
</dbReference>